<dbReference type="AlphaFoldDB" id="A0A6N8KUE5"/>
<evidence type="ECO:0000313" key="2">
    <source>
        <dbReference type="Proteomes" id="UP000435036"/>
    </source>
</evidence>
<dbReference type="Pfam" id="PF12686">
    <property type="entry name" value="DUF3800"/>
    <property type="match status" value="1"/>
</dbReference>
<protein>
    <submittedName>
        <fullName evidence="1">DUF3800 domain-containing protein</fullName>
    </submittedName>
</protein>
<reference evidence="1 2" key="1">
    <citation type="submission" date="2019-12" db="EMBL/GenBank/DDBJ databases">
        <authorList>
            <person name="Dong K."/>
        </authorList>
    </citation>
    <scope>NUCLEOTIDE SEQUENCE [LARGE SCALE GENOMIC DNA]</scope>
    <source>
        <strain evidence="1 2">JCM 31225</strain>
    </source>
</reference>
<comment type="caution">
    <text evidence="1">The sequence shown here is derived from an EMBL/GenBank/DDBJ whole genome shotgun (WGS) entry which is preliminary data.</text>
</comment>
<accession>A0A6N8KUE5</accession>
<dbReference type="Proteomes" id="UP000435036">
    <property type="component" value="Unassembled WGS sequence"/>
</dbReference>
<dbReference type="OrthoDB" id="2680392at2"/>
<proteinExistence type="predicted"/>
<gene>
    <name evidence="1" type="ORF">GQF63_00015</name>
</gene>
<organism evidence="1 2">
    <name type="scientific">Sphingobacterium humi</name>
    <dbReference type="NCBI Taxonomy" id="1796905"/>
    <lineage>
        <taxon>Bacteria</taxon>
        <taxon>Pseudomonadati</taxon>
        <taxon>Bacteroidota</taxon>
        <taxon>Sphingobacteriia</taxon>
        <taxon>Sphingobacteriales</taxon>
        <taxon>Sphingobacteriaceae</taxon>
        <taxon>Sphingobacterium</taxon>
    </lineage>
</organism>
<evidence type="ECO:0000313" key="1">
    <source>
        <dbReference type="EMBL" id="MVZ60394.1"/>
    </source>
</evidence>
<sequence length="247" mass="28575">MYLMYVDESGDPGNTGHSTDHFILSGLIISQEDWDKHLTKLKTFRKSIKEKYNLNQRTEIHAAELIRPGKIAEYSTIRKTNRINILKDYCTQIPIIFDTAKVINICIKKSDHPGADVFELAWSRLLQRYDTYLKKIVIDKGIVIADDTDSKKLMALNRKMRVYNPIPSHYQGIYNSPIDNIIEDVFSRSSQHSYFVQSVDVIVHSLYRREYPKGSLKKFGIEHQFQKIEPILLKEASKGDALGIVRK</sequence>
<dbReference type="InterPro" id="IPR024524">
    <property type="entry name" value="DUF3800"/>
</dbReference>
<keyword evidence="2" id="KW-1185">Reference proteome</keyword>
<dbReference type="EMBL" id="WSQA01000001">
    <property type="protein sequence ID" value="MVZ60394.1"/>
    <property type="molecule type" value="Genomic_DNA"/>
</dbReference>
<name>A0A6N8KUE5_9SPHI</name>